<accession>A0A1S2MFY2</accession>
<dbReference type="AlphaFoldDB" id="A0A1S2MFY2"/>
<dbReference type="EMBL" id="CP063356">
    <property type="protein sequence ID" value="QOY37325.1"/>
    <property type="molecule type" value="Genomic_DNA"/>
</dbReference>
<dbReference type="Proteomes" id="UP000180175">
    <property type="component" value="Chromosome"/>
</dbReference>
<name>A0A1S2MFY2_9BACI</name>
<gene>
    <name evidence="2" type="ORF">AWH56_006760</name>
    <name evidence="1" type="ORF">AWH56_05440</name>
</gene>
<dbReference type="EMBL" id="LQXD01000043">
    <property type="protein sequence ID" value="OIJ22605.1"/>
    <property type="molecule type" value="Genomic_DNA"/>
</dbReference>
<keyword evidence="3" id="KW-1185">Reference proteome</keyword>
<evidence type="ECO:0000313" key="2">
    <source>
        <dbReference type="EMBL" id="QOY37325.1"/>
    </source>
</evidence>
<reference evidence="1 3" key="1">
    <citation type="submission" date="2016-10" db="EMBL/GenBank/DDBJ databases">
        <title>Draft genome sequences of four alkaliphilic bacteria belonging to the Anaerobacillus genus.</title>
        <authorList>
            <person name="Bassil N.M."/>
            <person name="Lloyd J.R."/>
        </authorList>
    </citation>
    <scope>NUCLEOTIDE SEQUENCE [LARGE SCALE GENOMIC DNA]</scope>
    <source>
        <strain evidence="1 3">NB2006</strain>
    </source>
</reference>
<reference evidence="2 3" key="3">
    <citation type="journal article" date="2019" name="Int. J. Syst. Evol. Microbiol.">
        <title>Anaerobacillus isosaccharinicus sp. nov., an alkaliphilic bacterium which degrades isosaccharinic acid.</title>
        <authorList>
            <person name="Bassil N.M."/>
            <person name="Lloyd J.R."/>
        </authorList>
    </citation>
    <scope>NUCLEOTIDE SEQUENCE [LARGE SCALE GENOMIC DNA]</scope>
    <source>
        <strain evidence="2 3">NB2006</strain>
    </source>
</reference>
<organism evidence="1 3">
    <name type="scientific">Anaerobacillus isosaccharinicus</name>
    <dbReference type="NCBI Taxonomy" id="1532552"/>
    <lineage>
        <taxon>Bacteria</taxon>
        <taxon>Bacillati</taxon>
        <taxon>Bacillota</taxon>
        <taxon>Bacilli</taxon>
        <taxon>Bacillales</taxon>
        <taxon>Bacillaceae</taxon>
        <taxon>Anaerobacillus</taxon>
    </lineage>
</organism>
<dbReference type="RefSeq" id="WP_071316163.1">
    <property type="nucleotide sequence ID" value="NZ_CP063356.2"/>
</dbReference>
<reference evidence="2 3" key="2">
    <citation type="journal article" date="2017" name="Genome Announc.">
        <title>Draft Genome Sequences of Four Alkaliphilic Bacteria Belonging to the Anaerobacillus Genus.</title>
        <authorList>
            <person name="Bassil N.M."/>
            <person name="Lloyd J.R."/>
        </authorList>
    </citation>
    <scope>NUCLEOTIDE SEQUENCE [LARGE SCALE GENOMIC DNA]</scope>
    <source>
        <strain evidence="2 3">NB2006</strain>
    </source>
</reference>
<protein>
    <submittedName>
        <fullName evidence="1">Uncharacterized protein</fullName>
    </submittedName>
</protein>
<dbReference type="KEGG" id="aia:AWH56_006760"/>
<evidence type="ECO:0000313" key="3">
    <source>
        <dbReference type="Proteomes" id="UP000180175"/>
    </source>
</evidence>
<proteinExistence type="predicted"/>
<sequence>MYLEVAIIDYLNVDGKLTNFNITPKELNSHVIVESLSNIQRRRINSNLSVGGTMIYNSNQCQIRKLETQLRILNHKPSSNIVSFQFNHKNLPLGPSNRGHGGVWNFLLPPRWRLRDLKVINPYDNSSEVMEEKKEFRYTVYWDKASSNQMVEMELRSKRGSFSFEVMGTMSLIDTDEHDTNYVQSNITNYAIERLENIRIMDSVGQNLVSSQLAEKVKWLELKPNIAGIGLNINVILESIDSFINKINNRRR</sequence>
<evidence type="ECO:0000313" key="1">
    <source>
        <dbReference type="EMBL" id="OIJ22605.1"/>
    </source>
</evidence>
<reference evidence="2" key="4">
    <citation type="submission" date="2020-10" db="EMBL/GenBank/DDBJ databases">
        <authorList>
            <person name="Bassil N.M."/>
            <person name="Lloyd J.R."/>
        </authorList>
    </citation>
    <scope>NUCLEOTIDE SEQUENCE</scope>
    <source>
        <strain evidence="2">NB2006</strain>
    </source>
</reference>